<dbReference type="KEGG" id="tsa:AciPR4_0015"/>
<evidence type="ECO:0000313" key="2">
    <source>
        <dbReference type="Proteomes" id="UP000006844"/>
    </source>
</evidence>
<dbReference type="Proteomes" id="UP000006844">
    <property type="component" value="Chromosome"/>
</dbReference>
<reference evidence="1 2" key="1">
    <citation type="journal article" date="2012" name="Stand. Genomic Sci.">
        <title>Complete genome sequence of Terriglobus saanensis type strain SP1PR4(T), an Acidobacteria from tundra soil.</title>
        <authorList>
            <person name="Rawat S.R."/>
            <person name="Mannisto M.K."/>
            <person name="Starovoytov V."/>
            <person name="Goodwin L."/>
            <person name="Nolan M."/>
            <person name="Hauser L."/>
            <person name="Land M."/>
            <person name="Davenport K.W."/>
            <person name="Woyke T."/>
            <person name="Haggblom M.M."/>
        </authorList>
    </citation>
    <scope>NUCLEOTIDE SEQUENCE</scope>
    <source>
        <strain evidence="2">ATCC BAA-1853 / DSM 23119 / SP1PR4</strain>
    </source>
</reference>
<evidence type="ECO:0000313" key="1">
    <source>
        <dbReference type="EMBL" id="ADV80857.1"/>
    </source>
</evidence>
<keyword evidence="2" id="KW-1185">Reference proteome</keyword>
<name>E8UY47_TERSS</name>
<dbReference type="HOGENOM" id="CLU_2848359_0_0_0"/>
<dbReference type="GO" id="GO:0004674">
    <property type="term" value="F:protein serine/threonine kinase activity"/>
    <property type="evidence" value="ECO:0007669"/>
    <property type="project" value="UniProtKB-KW"/>
</dbReference>
<proteinExistence type="predicted"/>
<dbReference type="EMBL" id="CP002467">
    <property type="protein sequence ID" value="ADV80857.1"/>
    <property type="molecule type" value="Genomic_DNA"/>
</dbReference>
<dbReference type="AlphaFoldDB" id="E8UY47"/>
<sequence length="65" mass="7140">MLEQIRDHEGTSISHARLPRSLLLFASIAFLLTGTAKAGWKAANEQVNDRATFASFLAPDLVSQR</sequence>
<keyword evidence="1" id="KW-0723">Serine/threonine-protein kinase</keyword>
<accession>E8UY47</accession>
<keyword evidence="1" id="KW-0808">Transferase</keyword>
<organism evidence="1 2">
    <name type="scientific">Terriglobus saanensis (strain ATCC BAA-1853 / DSM 23119 / SP1PR4)</name>
    <dbReference type="NCBI Taxonomy" id="401053"/>
    <lineage>
        <taxon>Bacteria</taxon>
        <taxon>Pseudomonadati</taxon>
        <taxon>Acidobacteriota</taxon>
        <taxon>Terriglobia</taxon>
        <taxon>Terriglobales</taxon>
        <taxon>Acidobacteriaceae</taxon>
        <taxon>Terriglobus</taxon>
    </lineage>
</organism>
<keyword evidence="1" id="KW-0418">Kinase</keyword>
<protein>
    <submittedName>
        <fullName evidence="1">Serine/threonine protein kinase</fullName>
    </submittedName>
</protein>
<gene>
    <name evidence="1" type="ordered locus">AciPR4_0015</name>
</gene>
<dbReference type="RefSeq" id="WP_013566590.1">
    <property type="nucleotide sequence ID" value="NC_014963.1"/>
</dbReference>